<dbReference type="Pfam" id="PF07690">
    <property type="entry name" value="MFS_1"/>
    <property type="match status" value="1"/>
</dbReference>
<dbReference type="InterPro" id="IPR036259">
    <property type="entry name" value="MFS_trans_sf"/>
</dbReference>
<comment type="subcellular location">
    <subcellularLocation>
        <location evidence="1">Membrane</location>
        <topology evidence="1">Multi-pass membrane protein</topology>
    </subcellularLocation>
</comment>
<evidence type="ECO:0000256" key="2">
    <source>
        <dbReference type="ARBA" id="ARBA00022448"/>
    </source>
</evidence>
<evidence type="ECO:0000256" key="7">
    <source>
        <dbReference type="SAM" id="Phobius"/>
    </source>
</evidence>
<evidence type="ECO:0000256" key="4">
    <source>
        <dbReference type="ARBA" id="ARBA00022989"/>
    </source>
</evidence>
<feature type="transmembrane region" description="Helical" evidence="7">
    <location>
        <begin position="396"/>
        <end position="418"/>
    </location>
</feature>
<evidence type="ECO:0000256" key="6">
    <source>
        <dbReference type="SAM" id="MobiDB-lite"/>
    </source>
</evidence>
<feature type="transmembrane region" description="Helical" evidence="7">
    <location>
        <begin position="360"/>
        <end position="384"/>
    </location>
</feature>
<name>A0A0X3PQC5_SCHSO</name>
<reference evidence="9" key="1">
    <citation type="submission" date="2016-01" db="EMBL/GenBank/DDBJ databases">
        <title>Reference transcriptome for the parasite Schistocephalus solidus: insights into the molecular evolution of parasitism.</title>
        <authorList>
            <person name="Hebert F.O."/>
            <person name="Grambauer S."/>
            <person name="Barber I."/>
            <person name="Landry C.R."/>
            <person name="Aubin-Horth N."/>
        </authorList>
    </citation>
    <scope>NUCLEOTIDE SEQUENCE</scope>
</reference>
<dbReference type="SUPFAM" id="SSF103473">
    <property type="entry name" value="MFS general substrate transporter"/>
    <property type="match status" value="1"/>
</dbReference>
<evidence type="ECO:0000256" key="3">
    <source>
        <dbReference type="ARBA" id="ARBA00022692"/>
    </source>
</evidence>
<evidence type="ECO:0000256" key="5">
    <source>
        <dbReference type="ARBA" id="ARBA00023136"/>
    </source>
</evidence>
<dbReference type="InterPro" id="IPR052983">
    <property type="entry name" value="MFS_Riboflavin_Transporter"/>
</dbReference>
<dbReference type="PANTHER" id="PTHR43385:SF1">
    <property type="entry name" value="RIBOFLAVIN TRANSPORTER RIBJ"/>
    <property type="match status" value="1"/>
</dbReference>
<feature type="transmembrane region" description="Helical" evidence="7">
    <location>
        <begin position="269"/>
        <end position="287"/>
    </location>
</feature>
<evidence type="ECO:0000313" key="9">
    <source>
        <dbReference type="EMBL" id="JAP53964.1"/>
    </source>
</evidence>
<proteinExistence type="predicted"/>
<dbReference type="GO" id="GO:0016020">
    <property type="term" value="C:membrane"/>
    <property type="evidence" value="ECO:0007669"/>
    <property type="project" value="UniProtKB-SubCell"/>
</dbReference>
<dbReference type="GO" id="GO:0022857">
    <property type="term" value="F:transmembrane transporter activity"/>
    <property type="evidence" value="ECO:0007669"/>
    <property type="project" value="InterPro"/>
</dbReference>
<dbReference type="EMBL" id="GEEE01009261">
    <property type="protein sequence ID" value="JAP53964.1"/>
    <property type="molecule type" value="Transcribed_RNA"/>
</dbReference>
<feature type="transmembrane region" description="Helical" evidence="7">
    <location>
        <begin position="12"/>
        <end position="34"/>
    </location>
</feature>
<accession>A0A0X3PQC5</accession>
<feature type="region of interest" description="Disordered" evidence="6">
    <location>
        <begin position="468"/>
        <end position="489"/>
    </location>
</feature>
<feature type="transmembrane region" description="Helical" evidence="7">
    <location>
        <begin position="108"/>
        <end position="129"/>
    </location>
</feature>
<sequence length="489" mass="52705">MTLHLFSSAVMPPWGVLCVIGGFLYHLALGYFYTVGNMNPYVISYMGIKSSQSAWFSSVILAVQAISLPVGGVLAKKTGFRLPLILGILSSGAGIMLTYLTINHGLGAYVATYCILFGLGMGIPYSVIFQVASSWFPAHRATVVGIIASGFGLGALVFTPIQTRIINPYDVQPVAGKYPPEVEERIPRAFLILGGIVLGLELLGLLAMRNCPDSAAQGKLKAGSSNKTNVAEKGDIEELQSLKGYTKSEAVAVPQESLTVMEAIKCVDFYILFGVVFCDVIPVSLLTSTFKVYGIDNQLKDKYLSDIATTCAAFNCIGRIVWGMLVDHFSYKCPLLWLLLQWGLLFVTYPYVAAGSAGPYLYALWIFAIFFTLSGHFVIIPGACTRIFGPQNMATIYGLVYAATAPSALLAAAIFSQFDVKGAWIAVYTACAVSCFIAFVISLFLKDDQVRCVGFTSAFSRLCDSCRSQPKSDEPEGRAAGNNGEILES</sequence>
<dbReference type="Gene3D" id="1.20.1250.20">
    <property type="entry name" value="MFS general substrate transporter like domains"/>
    <property type="match status" value="2"/>
</dbReference>
<feature type="transmembrane region" description="Helical" evidence="7">
    <location>
        <begin position="307"/>
        <end position="326"/>
    </location>
</feature>
<evidence type="ECO:0000256" key="1">
    <source>
        <dbReference type="ARBA" id="ARBA00004141"/>
    </source>
</evidence>
<keyword evidence="2" id="KW-0813">Transport</keyword>
<keyword evidence="3 7" id="KW-0812">Transmembrane</keyword>
<protein>
    <submittedName>
        <fullName evidence="9">Oxalate:formate antiporter</fullName>
    </submittedName>
</protein>
<keyword evidence="5 7" id="KW-0472">Membrane</keyword>
<feature type="transmembrane region" description="Helical" evidence="7">
    <location>
        <begin position="189"/>
        <end position="208"/>
    </location>
</feature>
<organism evidence="9">
    <name type="scientific">Schistocephalus solidus</name>
    <name type="common">Tapeworm</name>
    <dbReference type="NCBI Taxonomy" id="70667"/>
    <lineage>
        <taxon>Eukaryota</taxon>
        <taxon>Metazoa</taxon>
        <taxon>Spiralia</taxon>
        <taxon>Lophotrochozoa</taxon>
        <taxon>Platyhelminthes</taxon>
        <taxon>Cestoda</taxon>
        <taxon>Eucestoda</taxon>
        <taxon>Diphyllobothriidea</taxon>
        <taxon>Diphyllobothriidae</taxon>
        <taxon>Schistocephalus</taxon>
    </lineage>
</organism>
<keyword evidence="4 7" id="KW-1133">Transmembrane helix</keyword>
<feature type="transmembrane region" description="Helical" evidence="7">
    <location>
        <begin position="82"/>
        <end position="102"/>
    </location>
</feature>
<dbReference type="PANTHER" id="PTHR43385">
    <property type="entry name" value="RIBOFLAVIN TRANSPORTER RIBJ"/>
    <property type="match status" value="1"/>
</dbReference>
<feature type="transmembrane region" description="Helical" evidence="7">
    <location>
        <begin position="141"/>
        <end position="161"/>
    </location>
</feature>
<feature type="transmembrane region" description="Helical" evidence="7">
    <location>
        <begin position="54"/>
        <end position="75"/>
    </location>
</feature>
<feature type="transmembrane region" description="Helical" evidence="7">
    <location>
        <begin position="424"/>
        <end position="445"/>
    </location>
</feature>
<evidence type="ECO:0000259" key="8">
    <source>
        <dbReference type="PROSITE" id="PS50850"/>
    </source>
</evidence>
<feature type="domain" description="Major facilitator superfamily (MFS) profile" evidence="8">
    <location>
        <begin position="14"/>
        <end position="450"/>
    </location>
</feature>
<dbReference type="PROSITE" id="PS50850">
    <property type="entry name" value="MFS"/>
    <property type="match status" value="1"/>
</dbReference>
<gene>
    <name evidence="9" type="primary">OXLT</name>
    <name evidence="9" type="ORF">TR86205</name>
</gene>
<dbReference type="InterPro" id="IPR020846">
    <property type="entry name" value="MFS_dom"/>
</dbReference>
<dbReference type="InterPro" id="IPR011701">
    <property type="entry name" value="MFS"/>
</dbReference>
<dbReference type="AlphaFoldDB" id="A0A0X3PQC5"/>
<feature type="transmembrane region" description="Helical" evidence="7">
    <location>
        <begin position="335"/>
        <end position="354"/>
    </location>
</feature>